<dbReference type="EMBL" id="NEDP02076554">
    <property type="protein sequence ID" value="OWF36597.1"/>
    <property type="molecule type" value="Genomic_DNA"/>
</dbReference>
<dbReference type="PANTHER" id="PTHR14715:SF6">
    <property type="entry name" value="FAM124 DOMAIN-CONTAINING PROTEIN"/>
    <property type="match status" value="1"/>
</dbReference>
<feature type="compositionally biased region" description="Low complexity" evidence="2">
    <location>
        <begin position="286"/>
        <end position="304"/>
    </location>
</feature>
<dbReference type="InterPro" id="IPR046365">
    <property type="entry name" value="FAM124_dom"/>
</dbReference>
<dbReference type="OrthoDB" id="10023686at2759"/>
<keyword evidence="5" id="KW-1185">Reference proteome</keyword>
<dbReference type="SUPFAM" id="SSF54593">
    <property type="entry name" value="Glyoxalase/Bleomycin resistance protein/Dihydroxybiphenyl dioxygenase"/>
    <property type="match status" value="1"/>
</dbReference>
<dbReference type="Pfam" id="PF15067">
    <property type="entry name" value="FAM124"/>
    <property type="match status" value="1"/>
</dbReference>
<feature type="domain" description="FAM124" evidence="3">
    <location>
        <begin position="12"/>
        <end position="252"/>
    </location>
</feature>
<evidence type="ECO:0000256" key="2">
    <source>
        <dbReference type="SAM" id="MobiDB-lite"/>
    </source>
</evidence>
<comment type="similarity">
    <text evidence="1">Belongs to the FAM124 family.</text>
</comment>
<comment type="caution">
    <text evidence="4">The sequence shown here is derived from an EMBL/GenBank/DDBJ whole genome shotgun (WGS) entry which is preliminary data.</text>
</comment>
<dbReference type="InterPro" id="IPR029380">
    <property type="entry name" value="FAM124"/>
</dbReference>
<protein>
    <recommendedName>
        <fullName evidence="3">FAM124 domain-containing protein</fullName>
    </recommendedName>
</protein>
<feature type="region of interest" description="Disordered" evidence="2">
    <location>
        <begin position="273"/>
        <end position="304"/>
    </location>
</feature>
<evidence type="ECO:0000259" key="3">
    <source>
        <dbReference type="Pfam" id="PF15067"/>
    </source>
</evidence>
<reference evidence="4 5" key="1">
    <citation type="journal article" date="2017" name="Nat. Ecol. Evol.">
        <title>Scallop genome provides insights into evolution of bilaterian karyotype and development.</title>
        <authorList>
            <person name="Wang S."/>
            <person name="Zhang J."/>
            <person name="Jiao W."/>
            <person name="Li J."/>
            <person name="Xun X."/>
            <person name="Sun Y."/>
            <person name="Guo X."/>
            <person name="Huan P."/>
            <person name="Dong B."/>
            <person name="Zhang L."/>
            <person name="Hu X."/>
            <person name="Sun X."/>
            <person name="Wang J."/>
            <person name="Zhao C."/>
            <person name="Wang Y."/>
            <person name="Wang D."/>
            <person name="Huang X."/>
            <person name="Wang R."/>
            <person name="Lv J."/>
            <person name="Li Y."/>
            <person name="Zhang Z."/>
            <person name="Liu B."/>
            <person name="Lu W."/>
            <person name="Hui Y."/>
            <person name="Liang J."/>
            <person name="Zhou Z."/>
            <person name="Hou R."/>
            <person name="Li X."/>
            <person name="Liu Y."/>
            <person name="Li H."/>
            <person name="Ning X."/>
            <person name="Lin Y."/>
            <person name="Zhao L."/>
            <person name="Xing Q."/>
            <person name="Dou J."/>
            <person name="Li Y."/>
            <person name="Mao J."/>
            <person name="Guo H."/>
            <person name="Dou H."/>
            <person name="Li T."/>
            <person name="Mu C."/>
            <person name="Jiang W."/>
            <person name="Fu Q."/>
            <person name="Fu X."/>
            <person name="Miao Y."/>
            <person name="Liu J."/>
            <person name="Yu Q."/>
            <person name="Li R."/>
            <person name="Liao H."/>
            <person name="Li X."/>
            <person name="Kong Y."/>
            <person name="Jiang Z."/>
            <person name="Chourrout D."/>
            <person name="Li R."/>
            <person name="Bao Z."/>
        </authorList>
    </citation>
    <scope>NUCLEOTIDE SEQUENCE [LARGE SCALE GENOMIC DNA]</scope>
    <source>
        <strain evidence="4 5">PY_sf001</strain>
    </source>
</reference>
<dbReference type="Proteomes" id="UP000242188">
    <property type="component" value="Unassembled WGS sequence"/>
</dbReference>
<name>A0A210PJD4_MIZYE</name>
<organism evidence="4 5">
    <name type="scientific">Mizuhopecten yessoensis</name>
    <name type="common">Japanese scallop</name>
    <name type="synonym">Patinopecten yessoensis</name>
    <dbReference type="NCBI Taxonomy" id="6573"/>
    <lineage>
        <taxon>Eukaryota</taxon>
        <taxon>Metazoa</taxon>
        <taxon>Spiralia</taxon>
        <taxon>Lophotrochozoa</taxon>
        <taxon>Mollusca</taxon>
        <taxon>Bivalvia</taxon>
        <taxon>Autobranchia</taxon>
        <taxon>Pteriomorphia</taxon>
        <taxon>Pectinida</taxon>
        <taxon>Pectinoidea</taxon>
        <taxon>Pectinidae</taxon>
        <taxon>Mizuhopecten</taxon>
    </lineage>
</organism>
<dbReference type="Gene3D" id="3.10.180.10">
    <property type="entry name" value="2,3-Dihydroxybiphenyl 1,2-Dioxygenase, domain 1"/>
    <property type="match status" value="1"/>
</dbReference>
<dbReference type="CDD" id="cd06587">
    <property type="entry name" value="VOC"/>
    <property type="match status" value="1"/>
</dbReference>
<accession>A0A210PJD4</accession>
<gene>
    <name evidence="4" type="ORF">KP79_PYT03079</name>
</gene>
<evidence type="ECO:0000313" key="5">
    <source>
        <dbReference type="Proteomes" id="UP000242188"/>
    </source>
</evidence>
<proteinExistence type="inferred from homology"/>
<evidence type="ECO:0000256" key="1">
    <source>
        <dbReference type="ARBA" id="ARBA00006440"/>
    </source>
</evidence>
<dbReference type="PANTHER" id="PTHR14715">
    <property type="entry name" value="FAM124 DOMAIN-CONTAINING PROTEIN-RELATED"/>
    <property type="match status" value="1"/>
</dbReference>
<dbReference type="InterPro" id="IPR029068">
    <property type="entry name" value="Glyas_Bleomycin-R_OHBP_Dase"/>
</dbReference>
<sequence length="386" mass="44286">MEMDYHQNPYKCRLNISVPPGKEGRFKKIVSPLMKWIDPSFQMLQIANDNAAEWKIRTNKNQTRPPHCEENIVMVPSISIMLFLYEHGSMSAADVQKCLKTKPWKFHHKVELHSKWTPDRAVAAQEFYGLADDMPLWSVCPVHCGNEHFRVLYHVQNFQKMMEFYRCVTDMEIESSKPGFCIFQLYSQPGLDIQLALKQSKNIRPYPVHNACLTFQIKHIDSLRAFLDCEVTEISDRTFLVQDPDGNYVMLQEELSSGVTTEYESLDIFQTRDSHSGSKFDSNGYSKSLRSSSDSQDSGRCSDSDIWSSEVEQIKSNNKNGNKNSVNQGNRYSAPGQCGGDVIGCYPGYVVPDNYRQWERQSQLTFDTVQRHNTESVRGVEAPVFI</sequence>
<evidence type="ECO:0000313" key="4">
    <source>
        <dbReference type="EMBL" id="OWF36597.1"/>
    </source>
</evidence>
<dbReference type="AlphaFoldDB" id="A0A210PJD4"/>